<dbReference type="PANTHER" id="PTHR45138">
    <property type="entry name" value="REGULATORY COMPONENTS OF SENSORY TRANSDUCTION SYSTEM"/>
    <property type="match status" value="1"/>
</dbReference>
<evidence type="ECO:0000313" key="5">
    <source>
        <dbReference type="EMBL" id="PZQ63091.1"/>
    </source>
</evidence>
<organism evidence="5 6">
    <name type="scientific">Sphingomonas taxi</name>
    <dbReference type="NCBI Taxonomy" id="1549858"/>
    <lineage>
        <taxon>Bacteria</taxon>
        <taxon>Pseudomonadati</taxon>
        <taxon>Pseudomonadota</taxon>
        <taxon>Alphaproteobacteria</taxon>
        <taxon>Sphingomonadales</taxon>
        <taxon>Sphingomonadaceae</taxon>
        <taxon>Sphingomonas</taxon>
    </lineage>
</organism>
<feature type="transmembrane region" description="Helical" evidence="3">
    <location>
        <begin position="177"/>
        <end position="196"/>
    </location>
</feature>
<dbReference type="SUPFAM" id="SSF55073">
    <property type="entry name" value="Nucleotide cyclase"/>
    <property type="match status" value="1"/>
</dbReference>
<dbReference type="Gene3D" id="3.30.70.270">
    <property type="match status" value="1"/>
</dbReference>
<dbReference type="InterPro" id="IPR029787">
    <property type="entry name" value="Nucleotide_cyclase"/>
</dbReference>
<keyword evidence="3" id="KW-1133">Transmembrane helix</keyword>
<dbReference type="PANTHER" id="PTHR45138:SF9">
    <property type="entry name" value="DIGUANYLATE CYCLASE DGCM-RELATED"/>
    <property type="match status" value="1"/>
</dbReference>
<evidence type="ECO:0000313" key="6">
    <source>
        <dbReference type="Proteomes" id="UP000249229"/>
    </source>
</evidence>
<dbReference type="InterPro" id="IPR000160">
    <property type="entry name" value="GGDEF_dom"/>
</dbReference>
<evidence type="ECO:0000256" key="2">
    <source>
        <dbReference type="ARBA" id="ARBA00034247"/>
    </source>
</evidence>
<dbReference type="SMART" id="SM00267">
    <property type="entry name" value="GGDEF"/>
    <property type="match status" value="1"/>
</dbReference>
<feature type="transmembrane region" description="Helical" evidence="3">
    <location>
        <begin position="87"/>
        <end position="107"/>
    </location>
</feature>
<feature type="transmembrane region" description="Helical" evidence="3">
    <location>
        <begin position="33"/>
        <end position="55"/>
    </location>
</feature>
<keyword evidence="3" id="KW-0812">Transmembrane</keyword>
<comment type="catalytic activity">
    <reaction evidence="2">
        <text>2 GTP = 3',3'-c-di-GMP + 2 diphosphate</text>
        <dbReference type="Rhea" id="RHEA:24898"/>
        <dbReference type="ChEBI" id="CHEBI:33019"/>
        <dbReference type="ChEBI" id="CHEBI:37565"/>
        <dbReference type="ChEBI" id="CHEBI:58805"/>
        <dbReference type="EC" id="2.7.7.65"/>
    </reaction>
</comment>
<accession>A0A2W5PBA3</accession>
<protein>
    <recommendedName>
        <fullName evidence="1">diguanylate cyclase</fullName>
        <ecNumber evidence="1">2.7.7.65</ecNumber>
    </recommendedName>
</protein>
<dbReference type="GO" id="GO:0043709">
    <property type="term" value="P:cell adhesion involved in single-species biofilm formation"/>
    <property type="evidence" value="ECO:0007669"/>
    <property type="project" value="TreeGrafter"/>
</dbReference>
<evidence type="ECO:0000259" key="4">
    <source>
        <dbReference type="PROSITE" id="PS50887"/>
    </source>
</evidence>
<keyword evidence="3" id="KW-0472">Membrane</keyword>
<feature type="transmembrane region" description="Helical" evidence="3">
    <location>
        <begin position="119"/>
        <end position="138"/>
    </location>
</feature>
<dbReference type="Proteomes" id="UP000249229">
    <property type="component" value="Unassembled WGS sequence"/>
</dbReference>
<feature type="domain" description="GGDEF" evidence="4">
    <location>
        <begin position="265"/>
        <end position="389"/>
    </location>
</feature>
<dbReference type="GO" id="GO:1902201">
    <property type="term" value="P:negative regulation of bacterial-type flagellum-dependent cell motility"/>
    <property type="evidence" value="ECO:0007669"/>
    <property type="project" value="TreeGrafter"/>
</dbReference>
<evidence type="ECO:0000256" key="3">
    <source>
        <dbReference type="SAM" id="Phobius"/>
    </source>
</evidence>
<gene>
    <name evidence="5" type="ORF">DI544_02655</name>
</gene>
<dbReference type="InterPro" id="IPR050469">
    <property type="entry name" value="Diguanylate_Cyclase"/>
</dbReference>
<comment type="caution">
    <text evidence="5">The sequence shown here is derived from an EMBL/GenBank/DDBJ whole genome shotgun (WGS) entry which is preliminary data.</text>
</comment>
<proteinExistence type="predicted"/>
<dbReference type="EMBL" id="QFQI01000001">
    <property type="protein sequence ID" value="PZQ63091.1"/>
    <property type="molecule type" value="Genomic_DNA"/>
</dbReference>
<dbReference type="CDD" id="cd01949">
    <property type="entry name" value="GGDEF"/>
    <property type="match status" value="1"/>
</dbReference>
<dbReference type="InterPro" id="IPR043128">
    <property type="entry name" value="Rev_trsase/Diguanyl_cyclase"/>
</dbReference>
<feature type="transmembrane region" description="Helical" evidence="3">
    <location>
        <begin position="144"/>
        <end position="165"/>
    </location>
</feature>
<dbReference type="EC" id="2.7.7.65" evidence="1"/>
<dbReference type="NCBIfam" id="TIGR00254">
    <property type="entry name" value="GGDEF"/>
    <property type="match status" value="1"/>
</dbReference>
<dbReference type="AlphaFoldDB" id="A0A2W5PBA3"/>
<name>A0A2W5PBA3_9SPHN</name>
<dbReference type="GO" id="GO:0052621">
    <property type="term" value="F:diguanylate cyclase activity"/>
    <property type="evidence" value="ECO:0007669"/>
    <property type="project" value="UniProtKB-EC"/>
</dbReference>
<dbReference type="Pfam" id="PF00990">
    <property type="entry name" value="GGDEF"/>
    <property type="match status" value="1"/>
</dbReference>
<sequence>MRNRTPLRIFTSIRAIIADRLSGSDQMPTLDSATVHLCTMLSSLSFGVLFLTLWMLRERGRFYLLCGGAALGYAATLAGFSMPGRGLILSTLLCVGVGAYNSFILAALRHFEGRDARNWLVVALPVLSGLAYLIFAVQPGGVPAARIANSIVLGVSTFIVGAIFLRTAGSRAPRSRRIVGVIQMAYVPAYIVSVGLDLAGLEQRDWLSLIPLLSDQVLLGVLNIALLSMPGERAEADLREMALRDPLTGAWNRAGLEHIGKEAVRPFDVILFDIDNFKQVNDQHGHAAGDEMLQSLASKASTVLPDDGHLIRLGGDEFAALVPVNHDPHRGAKIAERLRIVARSDTRCTISVGLARMASGDAGWGETFERADQMLYSAKASGRDCVAAG</sequence>
<dbReference type="GO" id="GO:0005886">
    <property type="term" value="C:plasma membrane"/>
    <property type="evidence" value="ECO:0007669"/>
    <property type="project" value="TreeGrafter"/>
</dbReference>
<evidence type="ECO:0000256" key="1">
    <source>
        <dbReference type="ARBA" id="ARBA00012528"/>
    </source>
</evidence>
<reference evidence="5 6" key="1">
    <citation type="submission" date="2017-08" db="EMBL/GenBank/DDBJ databases">
        <title>Infants hospitalized years apart are colonized by the same room-sourced microbial strains.</title>
        <authorList>
            <person name="Brooks B."/>
            <person name="Olm M.R."/>
            <person name="Firek B.A."/>
            <person name="Baker R."/>
            <person name="Thomas B.C."/>
            <person name="Morowitz M.J."/>
            <person name="Banfield J.F."/>
        </authorList>
    </citation>
    <scope>NUCLEOTIDE SEQUENCE [LARGE SCALE GENOMIC DNA]</scope>
    <source>
        <strain evidence="5">S2_005_001_R1_22</strain>
    </source>
</reference>
<feature type="transmembrane region" description="Helical" evidence="3">
    <location>
        <begin position="62"/>
        <end position="81"/>
    </location>
</feature>
<dbReference type="PROSITE" id="PS50887">
    <property type="entry name" value="GGDEF"/>
    <property type="match status" value="1"/>
</dbReference>